<feature type="compositionally biased region" description="Basic and acidic residues" evidence="1">
    <location>
        <begin position="87"/>
        <end position="98"/>
    </location>
</feature>
<organism evidence="2 3">
    <name type="scientific">Desmophyllum pertusum</name>
    <dbReference type="NCBI Taxonomy" id="174260"/>
    <lineage>
        <taxon>Eukaryota</taxon>
        <taxon>Metazoa</taxon>
        <taxon>Cnidaria</taxon>
        <taxon>Anthozoa</taxon>
        <taxon>Hexacorallia</taxon>
        <taxon>Scleractinia</taxon>
        <taxon>Caryophylliina</taxon>
        <taxon>Caryophylliidae</taxon>
        <taxon>Desmophyllum</taxon>
    </lineage>
</organism>
<feature type="region of interest" description="Disordered" evidence="1">
    <location>
        <begin position="67"/>
        <end position="133"/>
    </location>
</feature>
<evidence type="ECO:0000313" key="2">
    <source>
        <dbReference type="EMBL" id="KAJ7373395.1"/>
    </source>
</evidence>
<dbReference type="OrthoDB" id="568137at2759"/>
<evidence type="ECO:0000313" key="3">
    <source>
        <dbReference type="Proteomes" id="UP001163046"/>
    </source>
</evidence>
<dbReference type="Proteomes" id="UP001163046">
    <property type="component" value="Unassembled WGS sequence"/>
</dbReference>
<evidence type="ECO:0000256" key="1">
    <source>
        <dbReference type="SAM" id="MobiDB-lite"/>
    </source>
</evidence>
<protein>
    <submittedName>
        <fullName evidence="2">Uncharacterized protein</fullName>
    </submittedName>
</protein>
<proteinExistence type="predicted"/>
<feature type="compositionally biased region" description="Basic residues" evidence="1">
    <location>
        <begin position="156"/>
        <end position="168"/>
    </location>
</feature>
<reference evidence="2" key="1">
    <citation type="submission" date="2023-01" db="EMBL/GenBank/DDBJ databases">
        <title>Genome assembly of the deep-sea coral Lophelia pertusa.</title>
        <authorList>
            <person name="Herrera S."/>
            <person name="Cordes E."/>
        </authorList>
    </citation>
    <scope>NUCLEOTIDE SEQUENCE</scope>
    <source>
        <strain evidence="2">USNM1676648</strain>
        <tissue evidence="2">Polyp</tissue>
    </source>
</reference>
<sequence length="203" mass="22806">MDLGHELDQDPCQQIVYLAKVLVQEQRNLACGQSFVLSKQAIKQLKLLYCLKDAAIVKVLGKQSCGRRRKTSSNGSLGTRCSSQSSVDRDYLSDDIEGRAQPQRVKSRPFNYSAGKTKKSSKKSSWYSPGDSDVTQDMAMKVATVPYSSTPENSRTHSRGCEKRRHHMPLQDIGNDSLNRSAEMMEIDARLNALQKFMKENMP</sequence>
<feature type="compositionally biased region" description="Polar residues" evidence="1">
    <location>
        <begin position="72"/>
        <end position="86"/>
    </location>
</feature>
<keyword evidence="3" id="KW-1185">Reference proteome</keyword>
<dbReference type="EMBL" id="MU826831">
    <property type="protein sequence ID" value="KAJ7373395.1"/>
    <property type="molecule type" value="Genomic_DNA"/>
</dbReference>
<gene>
    <name evidence="2" type="ORF">OS493_012988</name>
</gene>
<dbReference type="AlphaFoldDB" id="A0A9X0CRW6"/>
<feature type="region of interest" description="Disordered" evidence="1">
    <location>
        <begin position="147"/>
        <end position="175"/>
    </location>
</feature>
<comment type="caution">
    <text evidence="2">The sequence shown here is derived from an EMBL/GenBank/DDBJ whole genome shotgun (WGS) entry which is preliminary data.</text>
</comment>
<accession>A0A9X0CRW6</accession>
<name>A0A9X0CRW6_9CNID</name>